<organism evidence="7 8">
    <name type="scientific">Terribacillus saccharophilus</name>
    <dbReference type="NCBI Taxonomy" id="361277"/>
    <lineage>
        <taxon>Bacteria</taxon>
        <taxon>Bacillati</taxon>
        <taxon>Bacillota</taxon>
        <taxon>Bacilli</taxon>
        <taxon>Bacillales</taxon>
        <taxon>Bacillaceae</taxon>
        <taxon>Terribacillus</taxon>
    </lineage>
</organism>
<evidence type="ECO:0000256" key="1">
    <source>
        <dbReference type="ARBA" id="ARBA00004141"/>
    </source>
</evidence>
<evidence type="ECO:0000256" key="3">
    <source>
        <dbReference type="ARBA" id="ARBA00022989"/>
    </source>
</evidence>
<evidence type="ECO:0000256" key="5">
    <source>
        <dbReference type="SAM" id="Phobius"/>
    </source>
</evidence>
<dbReference type="GO" id="GO:0016020">
    <property type="term" value="C:membrane"/>
    <property type="evidence" value="ECO:0007669"/>
    <property type="project" value="UniProtKB-SubCell"/>
</dbReference>
<comment type="subcellular location">
    <subcellularLocation>
        <location evidence="1">Membrane</location>
        <topology evidence="1">Multi-pass membrane protein</topology>
    </subcellularLocation>
</comment>
<dbReference type="OrthoDB" id="63188at2"/>
<protein>
    <recommendedName>
        <fullName evidence="6">ABC-2 type transporter transmembrane domain-containing protein</fullName>
    </recommendedName>
</protein>
<dbReference type="PANTHER" id="PTHR43229">
    <property type="entry name" value="NODULATION PROTEIN J"/>
    <property type="match status" value="1"/>
</dbReference>
<dbReference type="RefSeq" id="WP_038559742.1">
    <property type="nucleotide sequence ID" value="NZ_CP008876.1"/>
</dbReference>
<feature type="transmembrane region" description="Helical" evidence="5">
    <location>
        <begin position="20"/>
        <end position="40"/>
    </location>
</feature>
<keyword evidence="3 5" id="KW-1133">Transmembrane helix</keyword>
<dbReference type="GeneID" id="34221424"/>
<dbReference type="Pfam" id="PF01061">
    <property type="entry name" value="ABC2_membrane"/>
    <property type="match status" value="1"/>
</dbReference>
<accession>A0A075LJC2</accession>
<evidence type="ECO:0000313" key="7">
    <source>
        <dbReference type="EMBL" id="AIF66211.1"/>
    </source>
</evidence>
<feature type="transmembrane region" description="Helical" evidence="5">
    <location>
        <begin position="98"/>
        <end position="121"/>
    </location>
</feature>
<evidence type="ECO:0000256" key="2">
    <source>
        <dbReference type="ARBA" id="ARBA00022692"/>
    </source>
</evidence>
<evidence type="ECO:0000313" key="8">
    <source>
        <dbReference type="Proteomes" id="UP000027980"/>
    </source>
</evidence>
<dbReference type="HOGENOM" id="CLU_039483_5_2_9"/>
<proteinExistence type="predicted"/>
<dbReference type="AlphaFoldDB" id="A0A075LJC2"/>
<dbReference type="GO" id="GO:0140359">
    <property type="term" value="F:ABC-type transporter activity"/>
    <property type="evidence" value="ECO:0007669"/>
    <property type="project" value="InterPro"/>
</dbReference>
<feature type="transmembrane region" description="Helical" evidence="5">
    <location>
        <begin position="165"/>
        <end position="184"/>
    </location>
</feature>
<keyword evidence="2 5" id="KW-0812">Transmembrane</keyword>
<dbReference type="KEGG" id="tap:GZ22_05975"/>
<keyword evidence="4 5" id="KW-0472">Membrane</keyword>
<dbReference type="Proteomes" id="UP000027980">
    <property type="component" value="Chromosome"/>
</dbReference>
<sequence length="196" mass="22679">MKSIIVTVVMELQRMIKDRYFLCFSLLMPFVFYTLFTYINRGSAVDGIDFDYYFLISMTCYSLVVTSVQTFGIQIMYDRRQSWMNYLFTHPLSPPQYFISRIITQLLLNTLIVSLFFLVVNAWKGFNRTLEEWVMTSIWLLAGSILFLTIGILIAQSRKVETASVTANIVVLGLAILGGLWMPLQTFPNWVQMIGE</sequence>
<name>A0A075LJC2_9BACI</name>
<dbReference type="EMBL" id="CP008876">
    <property type="protein sequence ID" value="AIF66211.1"/>
    <property type="molecule type" value="Genomic_DNA"/>
</dbReference>
<evidence type="ECO:0000259" key="6">
    <source>
        <dbReference type="Pfam" id="PF01061"/>
    </source>
</evidence>
<dbReference type="PANTHER" id="PTHR43229:SF2">
    <property type="entry name" value="NODULATION PROTEIN J"/>
    <property type="match status" value="1"/>
</dbReference>
<gene>
    <name evidence="7" type="ORF">GZ22_05975</name>
</gene>
<dbReference type="InterPro" id="IPR051784">
    <property type="entry name" value="Nod_factor_ABC_transporter"/>
</dbReference>
<feature type="domain" description="ABC-2 type transporter transmembrane" evidence="6">
    <location>
        <begin position="8"/>
        <end position="194"/>
    </location>
</feature>
<feature type="transmembrane region" description="Helical" evidence="5">
    <location>
        <begin position="133"/>
        <end position="153"/>
    </location>
</feature>
<evidence type="ECO:0000256" key="4">
    <source>
        <dbReference type="ARBA" id="ARBA00023136"/>
    </source>
</evidence>
<reference evidence="7 8" key="1">
    <citation type="submission" date="2014-07" db="EMBL/GenBank/DDBJ databases">
        <title>Complete genome sequence of a moderately halophilic bacterium Terribacillus aidingensis MP602, isolated from Cryptomeria fortunei in Tianmu mountain in China.</title>
        <authorList>
            <person name="Wang Y."/>
            <person name="Lu P."/>
            <person name="Zhang L."/>
        </authorList>
    </citation>
    <scope>NUCLEOTIDE SEQUENCE [LARGE SCALE GENOMIC DNA]</scope>
    <source>
        <strain evidence="7 8">MP602</strain>
    </source>
</reference>
<feature type="transmembrane region" description="Helical" evidence="5">
    <location>
        <begin position="52"/>
        <end position="77"/>
    </location>
</feature>
<dbReference type="InterPro" id="IPR013525">
    <property type="entry name" value="ABC2_TM"/>
</dbReference>